<dbReference type="RefSeq" id="WP_122191127.1">
    <property type="nucleotide sequence ID" value="NZ_RFFH01000017.1"/>
</dbReference>
<gene>
    <name evidence="3" type="ORF">EBN03_27905</name>
</gene>
<protein>
    <submittedName>
        <fullName evidence="3">5-deoxy-glucuronate isomerase</fullName>
    </submittedName>
</protein>
<keyword evidence="1 3" id="KW-0413">Isomerase</keyword>
<dbReference type="PANTHER" id="PTHR39193:SF1">
    <property type="entry name" value="5-DEOXY-GLUCURONATE ISOMERASE"/>
    <property type="match status" value="1"/>
</dbReference>
<dbReference type="PIRSF" id="PIRSF036628">
    <property type="entry name" value="IolB"/>
    <property type="match status" value="1"/>
</dbReference>
<dbReference type="EMBL" id="RFFH01000017">
    <property type="protein sequence ID" value="RMI28963.1"/>
    <property type="molecule type" value="Genomic_DNA"/>
</dbReference>
<name>A0A3M2KXK8_9NOCA</name>
<evidence type="ECO:0000313" key="3">
    <source>
        <dbReference type="EMBL" id="RMI28963.1"/>
    </source>
</evidence>
<dbReference type="GO" id="GO:0008880">
    <property type="term" value="F:glucuronate isomerase activity"/>
    <property type="evidence" value="ECO:0007669"/>
    <property type="project" value="InterPro"/>
</dbReference>
<sequence length="255" mass="27564">MSIISTPNGLTLIRHHLTGTSTRITAPAGAEIVLVLITGRVIVDLGASGPLSSGHRDDPFTTPATIWYLPPGTAATIRTGQAPAEIAEIRAPLTQPPTINLPTTSTAPPPEQRGQGSWQREATTFVTPPHTAGLLVGETIARDGRWSTYPPHRHDHSRLPEESNLEEVFLFRLKPATGFGFLLTYDRTPADGRTHILEDNALASVPSGYHTVAAAGGHDLLYLWAAHGPDTTLAMHTDPAHSWLMHPPTERIYTR</sequence>
<evidence type="ECO:0000313" key="4">
    <source>
        <dbReference type="Proteomes" id="UP000279275"/>
    </source>
</evidence>
<dbReference type="InterPro" id="IPR021120">
    <property type="entry name" value="KduI/IolB_isomerase"/>
</dbReference>
<accession>A0A3M2KXK8</accession>
<dbReference type="PANTHER" id="PTHR39193">
    <property type="entry name" value="5-DEOXY-GLUCURONATE ISOMERASE"/>
    <property type="match status" value="1"/>
</dbReference>
<feature type="region of interest" description="Disordered" evidence="2">
    <location>
        <begin position="95"/>
        <end position="116"/>
    </location>
</feature>
<dbReference type="Pfam" id="PF04962">
    <property type="entry name" value="KduI"/>
    <property type="match status" value="1"/>
</dbReference>
<dbReference type="Proteomes" id="UP000279275">
    <property type="component" value="Unassembled WGS sequence"/>
</dbReference>
<organism evidence="3 4">
    <name type="scientific">Nocardia stercoris</name>
    <dbReference type="NCBI Taxonomy" id="2483361"/>
    <lineage>
        <taxon>Bacteria</taxon>
        <taxon>Bacillati</taxon>
        <taxon>Actinomycetota</taxon>
        <taxon>Actinomycetes</taxon>
        <taxon>Mycobacteriales</taxon>
        <taxon>Nocardiaceae</taxon>
        <taxon>Nocardia</taxon>
    </lineage>
</organism>
<proteinExistence type="predicted"/>
<reference evidence="3 4" key="1">
    <citation type="submission" date="2018-10" db="EMBL/GenBank/DDBJ databases">
        <title>Isolation from cow dung.</title>
        <authorList>
            <person name="Ling L."/>
        </authorList>
    </citation>
    <scope>NUCLEOTIDE SEQUENCE [LARGE SCALE GENOMIC DNA]</scope>
    <source>
        <strain evidence="3 4">NEAU-LL90</strain>
    </source>
</reference>
<dbReference type="AlphaFoldDB" id="A0A3M2KXK8"/>
<evidence type="ECO:0000256" key="2">
    <source>
        <dbReference type="SAM" id="MobiDB-lite"/>
    </source>
</evidence>
<feature type="compositionally biased region" description="Polar residues" evidence="2">
    <location>
        <begin position="96"/>
        <end position="106"/>
    </location>
</feature>
<keyword evidence="4" id="KW-1185">Reference proteome</keyword>
<dbReference type="GO" id="GO:0019310">
    <property type="term" value="P:inositol catabolic process"/>
    <property type="evidence" value="ECO:0007669"/>
    <property type="project" value="InterPro"/>
</dbReference>
<dbReference type="InterPro" id="IPR024203">
    <property type="entry name" value="Deoxy-glucuronate_isom_IolB"/>
</dbReference>
<comment type="caution">
    <text evidence="3">The sequence shown here is derived from an EMBL/GenBank/DDBJ whole genome shotgun (WGS) entry which is preliminary data.</text>
</comment>
<evidence type="ECO:0000256" key="1">
    <source>
        <dbReference type="ARBA" id="ARBA00023235"/>
    </source>
</evidence>
<dbReference type="OrthoDB" id="9799936at2"/>
<dbReference type="SUPFAM" id="SSF51182">
    <property type="entry name" value="RmlC-like cupins"/>
    <property type="match status" value="1"/>
</dbReference>
<dbReference type="InterPro" id="IPR011051">
    <property type="entry name" value="RmlC_Cupin_sf"/>
</dbReference>
<dbReference type="Gene3D" id="2.60.120.10">
    <property type="entry name" value="Jelly Rolls"/>
    <property type="match status" value="2"/>
</dbReference>
<dbReference type="InterPro" id="IPR014710">
    <property type="entry name" value="RmlC-like_jellyroll"/>
</dbReference>